<feature type="domain" description="Protein kinase" evidence="2">
    <location>
        <begin position="444"/>
        <end position="799"/>
    </location>
</feature>
<protein>
    <recommendedName>
        <fullName evidence="2">Protein kinase domain-containing protein</fullName>
    </recommendedName>
</protein>
<dbReference type="InterPro" id="IPR011009">
    <property type="entry name" value="Kinase-like_dom_sf"/>
</dbReference>
<dbReference type="PANTHER" id="PTHR38248">
    <property type="entry name" value="FUNK1 6"/>
    <property type="match status" value="1"/>
</dbReference>
<dbReference type="SUPFAM" id="SSF56112">
    <property type="entry name" value="Protein kinase-like (PK-like)"/>
    <property type="match status" value="1"/>
</dbReference>
<dbReference type="OrthoDB" id="5569250at2759"/>
<feature type="region of interest" description="Disordered" evidence="1">
    <location>
        <begin position="213"/>
        <end position="242"/>
    </location>
</feature>
<evidence type="ECO:0000259" key="2">
    <source>
        <dbReference type="PROSITE" id="PS50011"/>
    </source>
</evidence>
<keyword evidence="4" id="KW-1185">Reference proteome</keyword>
<dbReference type="InterPro" id="IPR000719">
    <property type="entry name" value="Prot_kinase_dom"/>
</dbReference>
<reference evidence="3 4" key="1">
    <citation type="submission" date="2020-01" db="EMBL/GenBank/DDBJ databases">
        <authorList>
            <person name="Gupta K D."/>
        </authorList>
    </citation>
    <scope>NUCLEOTIDE SEQUENCE [LARGE SCALE GENOMIC DNA]</scope>
</reference>
<evidence type="ECO:0000313" key="4">
    <source>
        <dbReference type="Proteomes" id="UP000467700"/>
    </source>
</evidence>
<name>A0A8S0WMW4_CYCAE</name>
<dbReference type="EMBL" id="CACVBS010000032">
    <property type="protein sequence ID" value="CAA7261222.1"/>
    <property type="molecule type" value="Genomic_DNA"/>
</dbReference>
<proteinExistence type="predicted"/>
<feature type="compositionally biased region" description="Low complexity" evidence="1">
    <location>
        <begin position="222"/>
        <end position="238"/>
    </location>
</feature>
<accession>A0A8S0WMW4</accession>
<dbReference type="InterPro" id="IPR040976">
    <property type="entry name" value="Pkinase_fungal"/>
</dbReference>
<dbReference type="Pfam" id="PF17667">
    <property type="entry name" value="Pkinase_fungal"/>
    <property type="match status" value="2"/>
</dbReference>
<feature type="region of interest" description="Disordered" evidence="1">
    <location>
        <begin position="1"/>
        <end position="27"/>
    </location>
</feature>
<evidence type="ECO:0000313" key="3">
    <source>
        <dbReference type="EMBL" id="CAA7261222.1"/>
    </source>
</evidence>
<evidence type="ECO:0000256" key="1">
    <source>
        <dbReference type="SAM" id="MobiDB-lite"/>
    </source>
</evidence>
<organism evidence="3 4">
    <name type="scientific">Cyclocybe aegerita</name>
    <name type="common">Black poplar mushroom</name>
    <name type="synonym">Agrocybe aegerita</name>
    <dbReference type="NCBI Taxonomy" id="1973307"/>
    <lineage>
        <taxon>Eukaryota</taxon>
        <taxon>Fungi</taxon>
        <taxon>Dikarya</taxon>
        <taxon>Basidiomycota</taxon>
        <taxon>Agaricomycotina</taxon>
        <taxon>Agaricomycetes</taxon>
        <taxon>Agaricomycetidae</taxon>
        <taxon>Agaricales</taxon>
        <taxon>Agaricineae</taxon>
        <taxon>Bolbitiaceae</taxon>
        <taxon>Cyclocybe</taxon>
    </lineage>
</organism>
<dbReference type="AlphaFoldDB" id="A0A8S0WMW4"/>
<dbReference type="PROSITE" id="PS50011">
    <property type="entry name" value="PROTEIN_KINASE_DOM"/>
    <property type="match status" value="1"/>
</dbReference>
<feature type="compositionally biased region" description="Acidic residues" evidence="1">
    <location>
        <begin position="292"/>
        <end position="302"/>
    </location>
</feature>
<comment type="caution">
    <text evidence="3">The sequence shown here is derived from an EMBL/GenBank/DDBJ whole genome shotgun (WGS) entry which is preliminary data.</text>
</comment>
<dbReference type="PANTHER" id="PTHR38248:SF2">
    <property type="entry name" value="FUNK1 11"/>
    <property type="match status" value="1"/>
</dbReference>
<dbReference type="GO" id="GO:0005524">
    <property type="term" value="F:ATP binding"/>
    <property type="evidence" value="ECO:0007669"/>
    <property type="project" value="InterPro"/>
</dbReference>
<feature type="region of interest" description="Disordered" evidence="1">
    <location>
        <begin position="267"/>
        <end position="307"/>
    </location>
</feature>
<dbReference type="Proteomes" id="UP000467700">
    <property type="component" value="Unassembled WGS sequence"/>
</dbReference>
<sequence length="799" mass="90159">MASTGSAEKVVTKPATPSKSKVAKENPRRAEAARKILKLELDGHLYQDITVEQFVINVWGLDEATVRRIMNTDIDLHKRYWKKYEAVCNKPSQSQPEQHLHEPFRHISSHLLKNVCKKLGLDWKETIKDTFWDGGGSKNMKSRYAYGRLRKPDLLRIWGLRDGRKRPRWSETKSAVEFKLDEAKRGSKKNANGGYTNTLQSIQEGAEIAGIATPQSGDALPTSSSFASSSRDTGSGSRIQSFSTPLTSYADLSVSTTFNSSMSGKRLFNEVDGGDGDDDGNPPKRAKVAAVDGDEEEEDEDEANKPEIEVKNGEIQLATYALECLGDSSRHYTTGIFIDSTSVNLWYYDRSAVIRASKFQFNTEENNHGTKLLAVALFALSQATMKQSGFDPFVHRFIEPKNGVVLQEHHIKAITIPLSIRSKTCFRFSKNGEDLIFVVDKVLYTYSSIIGRGTYVASGKRASIGSALGEISNVLKLSWQLQVRHAEAELLRRIRGRLPDYWHRHLPAVRFSAVYKPEELGLPRSKLKEVLKARKEIQERDLHVLVTDLYHKLHEAADVEEFKRIFLDCLEPLSHLHDRPGVASDISENNLMFADPKEVTAPSGATDQPSSRWGILNDFDLGSEIDEVGNVQPSNANHRTGTLPYMATDLLSQPVPRNPHVQYVPPSHYYRHDLESFFYILVFASTRYTFDKGKCLPVPACLAAWSNSDTAYDKKCVFFTPSGLQHVNAAILDHFKGLWDEWIIPLYAMFMKARNDVPGTWEPEYKEYDFVTLNNRITFEKFMAAIKVKPRNSDGKRPL</sequence>
<dbReference type="Gene3D" id="1.10.510.10">
    <property type="entry name" value="Transferase(Phosphotransferase) domain 1"/>
    <property type="match status" value="1"/>
</dbReference>
<dbReference type="GO" id="GO:0004672">
    <property type="term" value="F:protein kinase activity"/>
    <property type="evidence" value="ECO:0007669"/>
    <property type="project" value="InterPro"/>
</dbReference>
<gene>
    <name evidence="3" type="ORF">AAE3_LOCUS3366</name>
</gene>